<comment type="caution">
    <text evidence="2">The sequence shown here is derived from an EMBL/GenBank/DDBJ whole genome shotgun (WGS) entry which is preliminary data.</text>
</comment>
<evidence type="ECO:0000313" key="2">
    <source>
        <dbReference type="EMBL" id="KAF5839628.1"/>
    </source>
</evidence>
<sequence length="99" mass="10915">LLLALLLAASGDMPADLILPIATALHQIWGAVGTSRFARWLEVALLVMSPEHAPWHKMKLESKSAFLQELLSQDMETDITRFKRHIKVCGFAVGASYGL</sequence>
<feature type="non-terminal residue" evidence="2">
    <location>
        <position position="1"/>
    </location>
</feature>
<dbReference type="Proteomes" id="UP000815325">
    <property type="component" value="Unassembled WGS sequence"/>
</dbReference>
<evidence type="ECO:0000256" key="1">
    <source>
        <dbReference type="SAM" id="SignalP"/>
    </source>
</evidence>
<protein>
    <submittedName>
        <fullName evidence="2">Uncharacterized protein</fullName>
    </submittedName>
</protein>
<evidence type="ECO:0000313" key="3">
    <source>
        <dbReference type="Proteomes" id="UP000815325"/>
    </source>
</evidence>
<accession>A0ABQ7GYF5</accession>
<keyword evidence="3" id="KW-1185">Reference proteome</keyword>
<reference evidence="2" key="1">
    <citation type="submission" date="2017-08" db="EMBL/GenBank/DDBJ databases">
        <authorList>
            <person name="Polle J.E."/>
            <person name="Barry K."/>
            <person name="Cushman J."/>
            <person name="Schmutz J."/>
            <person name="Tran D."/>
            <person name="Hathwaick L.T."/>
            <person name="Yim W.C."/>
            <person name="Jenkins J."/>
            <person name="Mckie-Krisberg Z.M."/>
            <person name="Prochnik S."/>
            <person name="Lindquist E."/>
            <person name="Dockter R.B."/>
            <person name="Adam C."/>
            <person name="Molina H."/>
            <person name="Bunkerborg J."/>
            <person name="Jin E."/>
            <person name="Buchheim M."/>
            <person name="Magnuson J."/>
        </authorList>
    </citation>
    <scope>NUCLEOTIDE SEQUENCE</scope>
    <source>
        <strain evidence="2">CCAP 19/18</strain>
    </source>
</reference>
<keyword evidence="1" id="KW-0732">Signal</keyword>
<feature type="signal peptide" evidence="1">
    <location>
        <begin position="1"/>
        <end position="15"/>
    </location>
</feature>
<name>A0ABQ7GYF5_DUNSA</name>
<dbReference type="EMBL" id="MU069537">
    <property type="protein sequence ID" value="KAF5839628.1"/>
    <property type="molecule type" value="Genomic_DNA"/>
</dbReference>
<gene>
    <name evidence="2" type="ORF">DUNSADRAFT_284</name>
</gene>
<proteinExistence type="predicted"/>
<organism evidence="2 3">
    <name type="scientific">Dunaliella salina</name>
    <name type="common">Green alga</name>
    <name type="synonym">Protococcus salinus</name>
    <dbReference type="NCBI Taxonomy" id="3046"/>
    <lineage>
        <taxon>Eukaryota</taxon>
        <taxon>Viridiplantae</taxon>
        <taxon>Chlorophyta</taxon>
        <taxon>core chlorophytes</taxon>
        <taxon>Chlorophyceae</taxon>
        <taxon>CS clade</taxon>
        <taxon>Chlamydomonadales</taxon>
        <taxon>Dunaliellaceae</taxon>
        <taxon>Dunaliella</taxon>
    </lineage>
</organism>
<feature type="chain" id="PRO_5047401833" evidence="1">
    <location>
        <begin position="16"/>
        <end position="99"/>
    </location>
</feature>